<protein>
    <submittedName>
        <fullName evidence="1">Uncharacterized protein</fullName>
    </submittedName>
</protein>
<sequence>MKCVAEGNQDILPARIAINLVNCRVGEQMRVAPPKLLNVDLGQSFSVLIHSVPSSSGARKQGIRLAAQTASGARRSWMAAGLRMEAR</sequence>
<proteinExistence type="predicted"/>
<name>A0ABS9ZC87_9PSED</name>
<keyword evidence="2" id="KW-1185">Reference proteome</keyword>
<evidence type="ECO:0000313" key="2">
    <source>
        <dbReference type="Proteomes" id="UP001320513"/>
    </source>
</evidence>
<gene>
    <name evidence="1" type="ORF">AUC61_01005</name>
</gene>
<reference evidence="1 2" key="1">
    <citation type="submission" date="2015-12" db="EMBL/GenBank/DDBJ databases">
        <title>Phylogenomics in the description of a new species in the Pseudomonas syringae group.</title>
        <authorList>
            <person name="Busquets A."/>
            <person name="Gomila M."/>
            <person name="Beiki F."/>
            <person name="Rahimian H."/>
            <person name="Mulet M."/>
            <person name="Sanchez D."/>
            <person name="Garcia-Valdes E."/>
            <person name="Lalucat J."/>
        </authorList>
    </citation>
    <scope>NUCLEOTIDE SEQUENCE [LARGE SCALE GENOMIC DNA]</scope>
    <source>
        <strain evidence="1 2">S25</strain>
    </source>
</reference>
<evidence type="ECO:0000313" key="1">
    <source>
        <dbReference type="EMBL" id="MCI8208099.1"/>
    </source>
</evidence>
<comment type="caution">
    <text evidence="1">The sequence shown here is derived from an EMBL/GenBank/DDBJ whole genome shotgun (WGS) entry which is preliminary data.</text>
</comment>
<organism evidence="1 2">
    <name type="scientific">Pseudomonas maioricensis</name>
    <dbReference type="NCBI Taxonomy" id="1766623"/>
    <lineage>
        <taxon>Bacteria</taxon>
        <taxon>Pseudomonadati</taxon>
        <taxon>Pseudomonadota</taxon>
        <taxon>Gammaproteobacteria</taxon>
        <taxon>Pseudomonadales</taxon>
        <taxon>Pseudomonadaceae</taxon>
        <taxon>Pseudomonas</taxon>
    </lineage>
</organism>
<accession>A0ABS9ZC87</accession>
<dbReference type="EMBL" id="LOHG01000001">
    <property type="protein sequence ID" value="MCI8208099.1"/>
    <property type="molecule type" value="Genomic_DNA"/>
</dbReference>
<dbReference type="Proteomes" id="UP001320513">
    <property type="component" value="Unassembled WGS sequence"/>
</dbReference>